<organism evidence="2 3">
    <name type="scientific">Synaphobranchus kaupii</name>
    <name type="common">Kaup's arrowtooth eel</name>
    <dbReference type="NCBI Taxonomy" id="118154"/>
    <lineage>
        <taxon>Eukaryota</taxon>
        <taxon>Metazoa</taxon>
        <taxon>Chordata</taxon>
        <taxon>Craniata</taxon>
        <taxon>Vertebrata</taxon>
        <taxon>Euteleostomi</taxon>
        <taxon>Actinopterygii</taxon>
        <taxon>Neopterygii</taxon>
        <taxon>Teleostei</taxon>
        <taxon>Anguilliformes</taxon>
        <taxon>Synaphobranchidae</taxon>
        <taxon>Synaphobranchus</taxon>
    </lineage>
</organism>
<dbReference type="AlphaFoldDB" id="A0A9Q1ELU2"/>
<accession>A0A9Q1ELU2</accession>
<keyword evidence="3" id="KW-1185">Reference proteome</keyword>
<evidence type="ECO:0000313" key="3">
    <source>
        <dbReference type="Proteomes" id="UP001152622"/>
    </source>
</evidence>
<evidence type="ECO:0000313" key="2">
    <source>
        <dbReference type="EMBL" id="KAJ8341139.1"/>
    </source>
</evidence>
<proteinExistence type="predicted"/>
<gene>
    <name evidence="2" type="ORF">SKAU_G00334300</name>
</gene>
<feature type="region of interest" description="Disordered" evidence="1">
    <location>
        <begin position="1"/>
        <end position="56"/>
    </location>
</feature>
<protein>
    <submittedName>
        <fullName evidence="2">Uncharacterized protein</fullName>
    </submittedName>
</protein>
<name>A0A9Q1ELU2_SYNKA</name>
<dbReference type="Proteomes" id="UP001152622">
    <property type="component" value="Chromosome 15"/>
</dbReference>
<dbReference type="EMBL" id="JAINUF010000015">
    <property type="protein sequence ID" value="KAJ8341139.1"/>
    <property type="molecule type" value="Genomic_DNA"/>
</dbReference>
<evidence type="ECO:0000256" key="1">
    <source>
        <dbReference type="SAM" id="MobiDB-lite"/>
    </source>
</evidence>
<reference evidence="2" key="1">
    <citation type="journal article" date="2023" name="Science">
        <title>Genome structures resolve the early diversification of teleost fishes.</title>
        <authorList>
            <person name="Parey E."/>
            <person name="Louis A."/>
            <person name="Montfort J."/>
            <person name="Bouchez O."/>
            <person name="Roques C."/>
            <person name="Iampietro C."/>
            <person name="Lluch J."/>
            <person name="Castinel A."/>
            <person name="Donnadieu C."/>
            <person name="Desvignes T."/>
            <person name="Floi Bucao C."/>
            <person name="Jouanno E."/>
            <person name="Wen M."/>
            <person name="Mejri S."/>
            <person name="Dirks R."/>
            <person name="Jansen H."/>
            <person name="Henkel C."/>
            <person name="Chen W.J."/>
            <person name="Zahm M."/>
            <person name="Cabau C."/>
            <person name="Klopp C."/>
            <person name="Thompson A.W."/>
            <person name="Robinson-Rechavi M."/>
            <person name="Braasch I."/>
            <person name="Lecointre G."/>
            <person name="Bobe J."/>
            <person name="Postlethwait J.H."/>
            <person name="Berthelot C."/>
            <person name="Roest Crollius H."/>
            <person name="Guiguen Y."/>
        </authorList>
    </citation>
    <scope>NUCLEOTIDE SEQUENCE</scope>
    <source>
        <strain evidence="2">WJC10195</strain>
    </source>
</reference>
<sequence>MLRVRQAGRASPGSRGERLSASRSPLKWCHLVSPVSGASGRETESEPGTRRGPAPPTLLSAAVFFSRSALKGVCPPDLPGMKCHISD</sequence>
<comment type="caution">
    <text evidence="2">The sequence shown here is derived from an EMBL/GenBank/DDBJ whole genome shotgun (WGS) entry which is preliminary data.</text>
</comment>